<dbReference type="PIRSF" id="PIRSF001123">
    <property type="entry name" value="PepA_GA"/>
    <property type="match status" value="1"/>
</dbReference>
<evidence type="ECO:0000256" key="6">
    <source>
        <dbReference type="PIRNR" id="PIRNR001123"/>
    </source>
</evidence>
<dbReference type="InterPro" id="IPR051464">
    <property type="entry name" value="Peptidase_M42_aminopept"/>
</dbReference>
<organism evidence="7 8">
    <name type="scientific">Tumebacillus lipolyticus</name>
    <dbReference type="NCBI Taxonomy" id="1280370"/>
    <lineage>
        <taxon>Bacteria</taxon>
        <taxon>Bacillati</taxon>
        <taxon>Bacillota</taxon>
        <taxon>Bacilli</taxon>
        <taxon>Bacillales</taxon>
        <taxon>Alicyclobacillaceae</taxon>
        <taxon>Tumebacillus</taxon>
    </lineage>
</organism>
<evidence type="ECO:0000256" key="5">
    <source>
        <dbReference type="ARBA" id="ARBA00022801"/>
    </source>
</evidence>
<keyword evidence="4" id="KW-0479">Metal-binding</keyword>
<gene>
    <name evidence="7" type="ORF">ACFSOY_14295</name>
</gene>
<dbReference type="InterPro" id="IPR008007">
    <property type="entry name" value="Peptidase_M42"/>
</dbReference>
<evidence type="ECO:0000313" key="8">
    <source>
        <dbReference type="Proteomes" id="UP001597343"/>
    </source>
</evidence>
<proteinExistence type="inferred from homology"/>
<dbReference type="SUPFAM" id="SSF53187">
    <property type="entry name" value="Zn-dependent exopeptidases"/>
    <property type="match status" value="1"/>
</dbReference>
<dbReference type="PANTHER" id="PTHR32481:SF0">
    <property type="entry name" value="AMINOPEPTIDASE YPDE-RELATED"/>
    <property type="match status" value="1"/>
</dbReference>
<dbReference type="Gene3D" id="2.40.30.40">
    <property type="entry name" value="Peptidase M42, domain 2"/>
    <property type="match status" value="1"/>
</dbReference>
<comment type="similarity">
    <text evidence="1 6">Belongs to the peptidase M42 family.</text>
</comment>
<dbReference type="SUPFAM" id="SSF101821">
    <property type="entry name" value="Aminopeptidase/glucanase lid domain"/>
    <property type="match status" value="1"/>
</dbReference>
<evidence type="ECO:0000256" key="1">
    <source>
        <dbReference type="ARBA" id="ARBA00006272"/>
    </source>
</evidence>
<dbReference type="Pfam" id="PF05343">
    <property type="entry name" value="Peptidase_M42"/>
    <property type="match status" value="1"/>
</dbReference>
<accession>A0ABW5A0L5</accession>
<dbReference type="Proteomes" id="UP001597343">
    <property type="component" value="Unassembled WGS sequence"/>
</dbReference>
<keyword evidence="8" id="KW-1185">Reference proteome</keyword>
<dbReference type="InterPro" id="IPR023367">
    <property type="entry name" value="Peptidase_M42_dom2"/>
</dbReference>
<comment type="caution">
    <text evidence="7">The sequence shown here is derived from an EMBL/GenBank/DDBJ whole genome shotgun (WGS) entry which is preliminary data.</text>
</comment>
<evidence type="ECO:0000256" key="2">
    <source>
        <dbReference type="ARBA" id="ARBA00022438"/>
    </source>
</evidence>
<name>A0ABW5A0L5_9BACL</name>
<keyword evidence="3" id="KW-0645">Protease</keyword>
<dbReference type="PANTHER" id="PTHR32481">
    <property type="entry name" value="AMINOPEPTIDASE"/>
    <property type="match status" value="1"/>
</dbReference>
<dbReference type="CDD" id="cd05656">
    <property type="entry name" value="M42_Frv"/>
    <property type="match status" value="1"/>
</dbReference>
<sequence length="341" mass="37067">MLLKRLTEAMGPSGYEDEIRQVIYEEIKDHADRVYTDAMGNLFAEVDGTRPGPKVMLCAHMDEVSLFITQIDANGLIKFRHIGGIDDRVLLSKPVVIGANKIPGVIGSKPPHHQAPGERTKPVGLESLRIDIGASTREEALRYVQPGDVAVFATKYEEIGYRRAKSKSFDDRVGCAVMVETIKKKFDIPVVYAFTVQEEIGLRGAGPAAYRINPDVALVLEGTISSESPGSPGHGQATICGGGPALSIMDSGSIHNRKFLQEMIQVADESGIPYQIRKTVAGGNDAGRIHLTKEGVLSGVISVATRYIHAPSQLISLDDYEQTIALVEQFLRRVEQGGFRA</sequence>
<protein>
    <submittedName>
        <fullName evidence="7">M42 family metallopeptidase</fullName>
    </submittedName>
</protein>
<keyword evidence="5" id="KW-0378">Hydrolase</keyword>
<evidence type="ECO:0000256" key="4">
    <source>
        <dbReference type="ARBA" id="ARBA00022723"/>
    </source>
</evidence>
<reference evidence="8" key="1">
    <citation type="journal article" date="2019" name="Int. J. Syst. Evol. Microbiol.">
        <title>The Global Catalogue of Microorganisms (GCM) 10K type strain sequencing project: providing services to taxonomists for standard genome sequencing and annotation.</title>
        <authorList>
            <consortium name="The Broad Institute Genomics Platform"/>
            <consortium name="The Broad Institute Genome Sequencing Center for Infectious Disease"/>
            <person name="Wu L."/>
            <person name="Ma J."/>
        </authorList>
    </citation>
    <scope>NUCLEOTIDE SEQUENCE [LARGE SCALE GENOMIC DNA]</scope>
    <source>
        <strain evidence="8">CGMCC 1.13574</strain>
    </source>
</reference>
<dbReference type="EMBL" id="JBHUIO010000009">
    <property type="protein sequence ID" value="MFD2171134.1"/>
    <property type="molecule type" value="Genomic_DNA"/>
</dbReference>
<dbReference type="Gene3D" id="3.40.630.10">
    <property type="entry name" value="Zn peptidases"/>
    <property type="match status" value="1"/>
</dbReference>
<evidence type="ECO:0000313" key="7">
    <source>
        <dbReference type="EMBL" id="MFD2171134.1"/>
    </source>
</evidence>
<dbReference type="RefSeq" id="WP_386047704.1">
    <property type="nucleotide sequence ID" value="NZ_JBHUIO010000009.1"/>
</dbReference>
<evidence type="ECO:0000256" key="3">
    <source>
        <dbReference type="ARBA" id="ARBA00022670"/>
    </source>
</evidence>
<keyword evidence="2" id="KW-0031">Aminopeptidase</keyword>